<name>A0AAX4JA59_9MICR</name>
<dbReference type="InterPro" id="IPR031468">
    <property type="entry name" value="SMP_LBD"/>
</dbReference>
<dbReference type="Proteomes" id="UP001334084">
    <property type="component" value="Chromosome 3"/>
</dbReference>
<dbReference type="GO" id="GO:1990456">
    <property type="term" value="P:mitochondrion-endoplasmic reticulum membrane tethering"/>
    <property type="evidence" value="ECO:0007669"/>
    <property type="project" value="TreeGrafter"/>
</dbReference>
<dbReference type="GO" id="GO:0008289">
    <property type="term" value="F:lipid binding"/>
    <property type="evidence" value="ECO:0007669"/>
    <property type="project" value="UniProtKB-KW"/>
</dbReference>
<keyword evidence="7" id="KW-0446">Lipid-binding</keyword>
<keyword evidence="2" id="KW-0813">Transport</keyword>
<keyword evidence="4" id="KW-0256">Endoplasmic reticulum</keyword>
<dbReference type="AlphaFoldDB" id="A0AAX4JA59"/>
<keyword evidence="8 9" id="KW-0472">Membrane</keyword>
<keyword evidence="6" id="KW-0445">Lipid transport</keyword>
<evidence type="ECO:0000256" key="8">
    <source>
        <dbReference type="ARBA" id="ARBA00023136"/>
    </source>
</evidence>
<comment type="subcellular location">
    <subcellularLocation>
        <location evidence="1">Endoplasmic reticulum membrane</location>
    </subcellularLocation>
</comment>
<gene>
    <name evidence="11" type="ORF">VNE69_03034</name>
</gene>
<keyword evidence="3 9" id="KW-0812">Transmembrane</keyword>
<dbReference type="GO" id="GO:0032865">
    <property type="term" value="C:ERMES complex"/>
    <property type="evidence" value="ECO:0007669"/>
    <property type="project" value="TreeGrafter"/>
</dbReference>
<evidence type="ECO:0000256" key="9">
    <source>
        <dbReference type="SAM" id="Phobius"/>
    </source>
</evidence>
<evidence type="ECO:0000256" key="1">
    <source>
        <dbReference type="ARBA" id="ARBA00004586"/>
    </source>
</evidence>
<dbReference type="PANTHER" id="PTHR13466:SF0">
    <property type="entry name" value="SMP-LTD DOMAIN-CONTAINING PROTEIN"/>
    <property type="match status" value="1"/>
</dbReference>
<keyword evidence="12" id="KW-1185">Reference proteome</keyword>
<dbReference type="GO" id="GO:0005789">
    <property type="term" value="C:endoplasmic reticulum membrane"/>
    <property type="evidence" value="ECO:0007669"/>
    <property type="project" value="UniProtKB-SubCell"/>
</dbReference>
<evidence type="ECO:0000256" key="6">
    <source>
        <dbReference type="ARBA" id="ARBA00023055"/>
    </source>
</evidence>
<feature type="domain" description="SMP-LTD" evidence="10">
    <location>
        <begin position="59"/>
        <end position="284"/>
    </location>
</feature>
<dbReference type="GO" id="GO:0015914">
    <property type="term" value="P:phospholipid transport"/>
    <property type="evidence" value="ECO:0007669"/>
    <property type="project" value="TreeGrafter"/>
</dbReference>
<dbReference type="GeneID" id="90540630"/>
<evidence type="ECO:0000256" key="2">
    <source>
        <dbReference type="ARBA" id="ARBA00022448"/>
    </source>
</evidence>
<evidence type="ECO:0000256" key="3">
    <source>
        <dbReference type="ARBA" id="ARBA00022692"/>
    </source>
</evidence>
<accession>A0AAX4JA59</accession>
<evidence type="ECO:0000256" key="4">
    <source>
        <dbReference type="ARBA" id="ARBA00022824"/>
    </source>
</evidence>
<feature type="transmembrane region" description="Helical" evidence="9">
    <location>
        <begin position="6"/>
        <end position="23"/>
    </location>
</feature>
<dbReference type="KEGG" id="vnx:VNE69_03034"/>
<dbReference type="PROSITE" id="PS51847">
    <property type="entry name" value="SMP"/>
    <property type="match status" value="1"/>
</dbReference>
<dbReference type="RefSeq" id="XP_065328958.1">
    <property type="nucleotide sequence ID" value="XM_065472886.1"/>
</dbReference>
<reference evidence="11" key="1">
    <citation type="journal article" date="2024" name="BMC Genomics">
        <title>Functional annotation of a divergent genome using sequence and structure-based similarity.</title>
        <authorList>
            <person name="Svedberg D."/>
            <person name="Winiger R.R."/>
            <person name="Berg A."/>
            <person name="Sharma H."/>
            <person name="Tellgren-Roth C."/>
            <person name="Debrunner-Vossbrinck B.A."/>
            <person name="Vossbrinck C.R."/>
            <person name="Barandun J."/>
        </authorList>
    </citation>
    <scope>NUCLEOTIDE SEQUENCE</scope>
    <source>
        <strain evidence="11">Illinois isolate</strain>
    </source>
</reference>
<protein>
    <submittedName>
        <fullName evidence="11">SMP-LTD domain-containing protein</fullName>
    </submittedName>
</protein>
<evidence type="ECO:0000313" key="12">
    <source>
        <dbReference type="Proteomes" id="UP001334084"/>
    </source>
</evidence>
<evidence type="ECO:0000256" key="7">
    <source>
        <dbReference type="ARBA" id="ARBA00023121"/>
    </source>
</evidence>
<dbReference type="EMBL" id="CP142728">
    <property type="protein sequence ID" value="WUR02813.1"/>
    <property type="molecule type" value="Genomic_DNA"/>
</dbReference>
<sequence length="930" mass="108570">MIQLFIGIILGIILVFFIIAFYPSRNFYKRNNKEFILKTASKNNLDKEQADLILASLHQCRDLYWLNVLLLKFWVELSNSSAQAYRFKKMIKKTLDDIPGTGIIRFIEVLNIDIGNKGPIIQNIRIVDREDVENIFKNAEKNISDMTKKFYSFYLNKDNSVNCAKVYEEIFENVHTVMSVLFKGSIKIDLKITFPKNLILHTNVFINEIEGDILLRFPSINHSTRLEYTFLTNPIIKMKIDGGVSKGESEEYFKGAISRFLHRTVRFSILKTLVYPSFNSIYLPLIVPNISQFEHKIEKVTVENHQHIYKISDSISILLALDYKIIEVVNDITLKCNNNLLNDNEKIHCAKFSIPESALNSSHFTKDKNFIYENLTIKESKIMNQFYDLSIFKNVISSFRSLNTIHNFNGTSSLVELIFLEKNFEFIRIVQNDMIIFQRNDEQNPDFIVFCIRDKSLFIYSYITNSTLKMTKSRICKLKKKLEKKVSKKISINKIFQYSKKAMYFWKSKKEESSLEYVDDVKNILEIEKTDDFINKFEKILDAPICSKPNISYKFSCAPNIIFDLILQDEIRVKFFSDQIKIFRVINENDRYKKIAIESRDDHNDDFILHTFNSKNTVYDVIDNKKIIYEVVENNEDQIKINEIKSSVFTNDYGIEKRGYNNPVLITYPNLKGNVSEEDLNYNKNSKIMFLDADATRSPSFKTPSKTILNIYIDEGISYTPGNQLYESIYTRIMHQSIINLTSRSSYERLELKKELRKDFYGGIGGVYLEFKTNVTDDFIFTLYSTTLKKNILKIQKLITSKLVKMIIPILEEDILLLKLVPKFQNNKTIDIKVVNLPDEYHKESLIDCHIGLSNKGTFTFPINGSQDSIIFWEKDKEDTIKGQIESPYTKVPILGNGTMRTDKMNYKMIYKNNGIKCREIKIFMGVTKK</sequence>
<keyword evidence="5 9" id="KW-1133">Transmembrane helix</keyword>
<organism evidence="11 12">
    <name type="scientific">Vairimorpha necatrix</name>
    <dbReference type="NCBI Taxonomy" id="6039"/>
    <lineage>
        <taxon>Eukaryota</taxon>
        <taxon>Fungi</taxon>
        <taxon>Fungi incertae sedis</taxon>
        <taxon>Microsporidia</taxon>
        <taxon>Nosematidae</taxon>
        <taxon>Vairimorpha</taxon>
    </lineage>
</organism>
<evidence type="ECO:0000313" key="11">
    <source>
        <dbReference type="EMBL" id="WUR02813.1"/>
    </source>
</evidence>
<evidence type="ECO:0000256" key="5">
    <source>
        <dbReference type="ARBA" id="ARBA00022989"/>
    </source>
</evidence>
<evidence type="ECO:0000259" key="10">
    <source>
        <dbReference type="PROSITE" id="PS51847"/>
    </source>
</evidence>
<dbReference type="PANTHER" id="PTHR13466">
    <property type="entry name" value="TEX2 PROTEIN-RELATED"/>
    <property type="match status" value="1"/>
</dbReference>
<proteinExistence type="predicted"/>